<dbReference type="Gene3D" id="3.40.50.1820">
    <property type="entry name" value="alpha/beta hydrolase"/>
    <property type="match status" value="1"/>
</dbReference>
<dbReference type="InterPro" id="IPR000639">
    <property type="entry name" value="Epox_hydrolase-like"/>
</dbReference>
<keyword evidence="2" id="KW-0378">Hydrolase</keyword>
<feature type="domain" description="AB hydrolase-1" evidence="1">
    <location>
        <begin position="34"/>
        <end position="292"/>
    </location>
</feature>
<evidence type="ECO:0000313" key="3">
    <source>
        <dbReference type="Proteomes" id="UP001303211"/>
    </source>
</evidence>
<accession>A0ABZ0J3V3</accession>
<evidence type="ECO:0000259" key="1">
    <source>
        <dbReference type="Pfam" id="PF00561"/>
    </source>
</evidence>
<keyword evidence="3" id="KW-1185">Reference proteome</keyword>
<dbReference type="GO" id="GO:0016787">
    <property type="term" value="F:hydrolase activity"/>
    <property type="evidence" value="ECO:0007669"/>
    <property type="project" value="UniProtKB-KW"/>
</dbReference>
<organism evidence="2 3">
    <name type="scientific">Diaphorobacter limosus</name>
    <dbReference type="NCBI Taxonomy" id="3036128"/>
    <lineage>
        <taxon>Bacteria</taxon>
        <taxon>Pseudomonadati</taxon>
        <taxon>Pseudomonadota</taxon>
        <taxon>Betaproteobacteria</taxon>
        <taxon>Burkholderiales</taxon>
        <taxon>Comamonadaceae</taxon>
        <taxon>Diaphorobacter</taxon>
    </lineage>
</organism>
<dbReference type="Pfam" id="PF00561">
    <property type="entry name" value="Abhydrolase_1"/>
    <property type="match status" value="1"/>
</dbReference>
<dbReference type="Proteomes" id="UP001303211">
    <property type="component" value="Chromosome"/>
</dbReference>
<dbReference type="InterPro" id="IPR029058">
    <property type="entry name" value="AB_hydrolase_fold"/>
</dbReference>
<proteinExistence type="predicted"/>
<dbReference type="PANTHER" id="PTHR43798">
    <property type="entry name" value="MONOACYLGLYCEROL LIPASE"/>
    <property type="match status" value="1"/>
</dbReference>
<dbReference type="RefSeq" id="WP_317702283.1">
    <property type="nucleotide sequence ID" value="NZ_CP136921.1"/>
</dbReference>
<protein>
    <submittedName>
        <fullName evidence="2">Alpha/beta hydrolase</fullName>
    </submittedName>
</protein>
<dbReference type="SUPFAM" id="SSF53474">
    <property type="entry name" value="alpha/beta-Hydrolases"/>
    <property type="match status" value="1"/>
</dbReference>
<dbReference type="PRINTS" id="PR00111">
    <property type="entry name" value="ABHYDROLASE"/>
</dbReference>
<dbReference type="InterPro" id="IPR050266">
    <property type="entry name" value="AB_hydrolase_sf"/>
</dbReference>
<sequence length="310" mass="34378">MYQALRPSRSDSVRIRTLNYHVRTWGAPQPGTAPLLLLHGWMDVGASWQFVVDAFGEAFAAGRLIIAPDWRGFGGSRLPAPCDGHHFVDYLADLDQLLDHYAGAQPVDLVGHSMGGNVAMMYAGARPARIRRLVNLEGFGMAPSNPAQAPGRYAQWMDEIRQWERGEMDLKPYDSADGVALRLMKTNPRLASDKACWLARHWAGADAQGRWHILGDAAHKIVNPHLYRVDEALALYAAITAPVLSVHASDDSLGRWWKGRYTLQDYHQRLAHVADSRSALVQDAGHMLHHDQPQAVAALIEDFLADKMPA</sequence>
<dbReference type="PANTHER" id="PTHR43798:SF33">
    <property type="entry name" value="HYDROLASE, PUTATIVE (AFU_ORTHOLOGUE AFUA_2G14860)-RELATED"/>
    <property type="match status" value="1"/>
</dbReference>
<dbReference type="PRINTS" id="PR00412">
    <property type="entry name" value="EPOXHYDRLASE"/>
</dbReference>
<gene>
    <name evidence="2" type="ORF">P4826_01690</name>
</gene>
<dbReference type="EMBL" id="CP136921">
    <property type="protein sequence ID" value="WOO32866.1"/>
    <property type="molecule type" value="Genomic_DNA"/>
</dbReference>
<dbReference type="InterPro" id="IPR000073">
    <property type="entry name" value="AB_hydrolase_1"/>
</dbReference>
<name>A0ABZ0J3V3_9BURK</name>
<reference evidence="2 3" key="1">
    <citation type="submission" date="2023-03" db="EMBL/GenBank/DDBJ databases">
        <title>Diaphorobacter basophil sp. nov., isolated from a sewage-treatment plant.</title>
        <authorList>
            <person name="Yang K."/>
        </authorList>
    </citation>
    <scope>NUCLEOTIDE SEQUENCE [LARGE SCALE GENOMIC DNA]</scope>
    <source>
        <strain evidence="2 3">Y-1</strain>
    </source>
</reference>
<evidence type="ECO:0000313" key="2">
    <source>
        <dbReference type="EMBL" id="WOO32866.1"/>
    </source>
</evidence>